<proteinExistence type="predicted"/>
<dbReference type="STRING" id="1748243.Tel_07090"/>
<organism evidence="1 2">
    <name type="scientific">Candidatus Tenderia electrophaga</name>
    <dbReference type="NCBI Taxonomy" id="1748243"/>
    <lineage>
        <taxon>Bacteria</taxon>
        <taxon>Pseudomonadati</taxon>
        <taxon>Pseudomonadota</taxon>
        <taxon>Gammaproteobacteria</taxon>
        <taxon>Candidatus Tenderiales</taxon>
        <taxon>Candidatus Tenderiaceae</taxon>
        <taxon>Candidatus Tenderia</taxon>
    </lineage>
</organism>
<evidence type="ECO:0000313" key="2">
    <source>
        <dbReference type="Proteomes" id="UP000055136"/>
    </source>
</evidence>
<name>A0A0S2TCQ7_9GAMM</name>
<reference evidence="1" key="1">
    <citation type="submission" date="2015-10" db="EMBL/GenBank/DDBJ databases">
        <title>Description of Candidatus Tenderia electrophaga gen. nov, sp. nov., an Uncultivated Electroautotroph from a Biocathode Enrichment.</title>
        <authorList>
            <person name="Eddie B.J."/>
            <person name="Malanoski A.P."/>
            <person name="Wang Z."/>
            <person name="Hall R.J."/>
            <person name="Oh S.D."/>
            <person name="Heiner C."/>
            <person name="Lin B."/>
            <person name="Strycharz-Glaven S.M."/>
        </authorList>
    </citation>
    <scope>NUCLEOTIDE SEQUENCE [LARGE SCALE GENOMIC DNA]</scope>
    <source>
        <strain evidence="1">NRL1</strain>
    </source>
</reference>
<dbReference type="KEGG" id="tee:Tel_07090"/>
<evidence type="ECO:0000313" key="1">
    <source>
        <dbReference type="EMBL" id="ALP52935.1"/>
    </source>
</evidence>
<keyword evidence="2" id="KW-1185">Reference proteome</keyword>
<sequence>MIEAENPNWRVIPDLATDASILEVINDAGEHYIPDVDMQTGRKALECYSSQGEDFNSVRGETWWRRTYQRGDWRIKIITRTVLTSSATDFYLRGAYR</sequence>
<dbReference type="EMBL" id="CP013099">
    <property type="protein sequence ID" value="ALP52935.1"/>
    <property type="molecule type" value="Genomic_DNA"/>
</dbReference>
<gene>
    <name evidence="1" type="ORF">Tel_07090</name>
</gene>
<dbReference type="Proteomes" id="UP000055136">
    <property type="component" value="Chromosome"/>
</dbReference>
<accession>A0A0S2TCQ7</accession>
<dbReference type="AlphaFoldDB" id="A0A0S2TCQ7"/>
<protein>
    <submittedName>
        <fullName evidence="1">Uncharacterized protein</fullName>
    </submittedName>
</protein>